<sequence length="218" mass="23397">MAILDPIRPNILSARIIPNVHPSFAKEMGLRPDQKSLALITCDIDDCLYVSLDEATKKAEVEVVYAHSFYAGSAHASGPLSGEIIGILAAPNPAEARAGLNACIEYATEYAYFLSANEENTLAFFPHTISRSGSYLSQAAGVPEGTPLAYLIAPPIEATYAIDAALKAAEVELRVWWKPPSETNFSGALLSGTQSACRAACQAFQDAVLEVARYPKKY</sequence>
<dbReference type="PIRSF" id="PIRSF012290">
    <property type="entry name" value="EutL_PduB"/>
    <property type="match status" value="1"/>
</dbReference>
<dbReference type="AlphaFoldDB" id="E8N2E9"/>
<dbReference type="GO" id="GO:0031469">
    <property type="term" value="C:bacterial microcompartment"/>
    <property type="evidence" value="ECO:0007669"/>
    <property type="project" value="UniProtKB-SubCell"/>
</dbReference>
<dbReference type="CDD" id="cd07049">
    <property type="entry name" value="BMC_EutL_repeat1"/>
    <property type="match status" value="1"/>
</dbReference>
<name>E8N2E9_ANATU</name>
<proteinExistence type="predicted"/>
<feature type="domain" description="BMC circularly permuted" evidence="3">
    <location>
        <begin position="113"/>
        <end position="214"/>
    </location>
</feature>
<dbReference type="HOGENOM" id="CLU_1270774_0_0_0"/>
<dbReference type="KEGG" id="atm:ANT_07210"/>
<dbReference type="InParanoid" id="E8N2E9"/>
<keyword evidence="2" id="KW-1283">Bacterial microcompartment</keyword>
<dbReference type="InterPro" id="IPR000249">
    <property type="entry name" value="BMC_dom"/>
</dbReference>
<dbReference type="InterPro" id="IPR037233">
    <property type="entry name" value="CcmK-like_sf"/>
</dbReference>
<evidence type="ECO:0000256" key="1">
    <source>
        <dbReference type="ARBA" id="ARBA00024322"/>
    </source>
</evidence>
<dbReference type="SMART" id="SM00877">
    <property type="entry name" value="BMC"/>
    <property type="match status" value="2"/>
</dbReference>
<dbReference type="SUPFAM" id="SSF143414">
    <property type="entry name" value="CcmK-like"/>
    <property type="match status" value="1"/>
</dbReference>
<dbReference type="RefSeq" id="WP_013559148.1">
    <property type="nucleotide sequence ID" value="NC_014960.1"/>
</dbReference>
<dbReference type="eggNOG" id="COG4816">
    <property type="taxonomic scope" value="Bacteria"/>
</dbReference>
<dbReference type="EMBL" id="AP012029">
    <property type="protein sequence ID" value="BAJ62755.1"/>
    <property type="molecule type" value="Genomic_DNA"/>
</dbReference>
<feature type="domain" description="BMC circularly permuted" evidence="3">
    <location>
        <begin position="1"/>
        <end position="112"/>
    </location>
</feature>
<dbReference type="InterPro" id="IPR044870">
    <property type="entry name" value="BMC_CP"/>
</dbReference>
<evidence type="ECO:0000259" key="3">
    <source>
        <dbReference type="PROSITE" id="PS51931"/>
    </source>
</evidence>
<keyword evidence="5" id="KW-1185">Reference proteome</keyword>
<evidence type="ECO:0000256" key="2">
    <source>
        <dbReference type="ARBA" id="ARBA00024446"/>
    </source>
</evidence>
<dbReference type="STRING" id="926569.ANT_07210"/>
<dbReference type="Proteomes" id="UP000008922">
    <property type="component" value="Chromosome"/>
</dbReference>
<comment type="subcellular location">
    <subcellularLocation>
        <location evidence="1">Bacterial microcompartment</location>
    </subcellularLocation>
</comment>
<dbReference type="PROSITE" id="PS51931">
    <property type="entry name" value="BMC_CP"/>
    <property type="match status" value="2"/>
</dbReference>
<organism evidence="4 5">
    <name type="scientific">Anaerolinea thermophila (strain DSM 14523 / JCM 11388 / NBRC 100420 / UNI-1)</name>
    <dbReference type="NCBI Taxonomy" id="926569"/>
    <lineage>
        <taxon>Bacteria</taxon>
        <taxon>Bacillati</taxon>
        <taxon>Chloroflexota</taxon>
        <taxon>Anaerolineae</taxon>
        <taxon>Anaerolineales</taxon>
        <taxon>Anaerolineaceae</taxon>
        <taxon>Anaerolinea</taxon>
    </lineage>
</organism>
<dbReference type="Gene3D" id="3.30.70.1710">
    <property type="match status" value="2"/>
</dbReference>
<dbReference type="InterPro" id="IPR030983">
    <property type="entry name" value="EutL"/>
</dbReference>
<gene>
    <name evidence="4" type="primary">eutL</name>
    <name evidence="4" type="ordered locus">ANT_07210</name>
</gene>
<dbReference type="NCBIfam" id="NF011934">
    <property type="entry name" value="PRK15405.1"/>
    <property type="match status" value="1"/>
</dbReference>
<dbReference type="GO" id="GO:0005198">
    <property type="term" value="F:structural molecule activity"/>
    <property type="evidence" value="ECO:0007669"/>
    <property type="project" value="InterPro"/>
</dbReference>
<accession>E8N2E9</accession>
<reference evidence="4 5" key="1">
    <citation type="submission" date="2010-12" db="EMBL/GenBank/DDBJ databases">
        <title>Whole genome sequence of Anaerolinea thermophila UNI-1.</title>
        <authorList>
            <person name="Narita-Yamada S."/>
            <person name="Kishi E."/>
            <person name="Watanabe Y."/>
            <person name="Takasaki K."/>
            <person name="Ankai A."/>
            <person name="Oguchi A."/>
            <person name="Fukui S."/>
            <person name="Takahashi M."/>
            <person name="Yashiro I."/>
            <person name="Hosoyama A."/>
            <person name="Sekiguchi Y."/>
            <person name="Hanada S."/>
            <person name="Fujita N."/>
        </authorList>
    </citation>
    <scope>NUCLEOTIDE SEQUENCE [LARGE SCALE GENOMIC DNA]</scope>
    <source>
        <strain evidence="5">DSM 14523 / JCM 11388 / NBRC 100420 / UNI-1</strain>
    </source>
</reference>
<dbReference type="CDD" id="cd07050">
    <property type="entry name" value="BMC_EutL_repeat2"/>
    <property type="match status" value="1"/>
</dbReference>
<protein>
    <submittedName>
        <fullName evidence="4">Ethanolamine utilization protein EutL</fullName>
    </submittedName>
</protein>
<evidence type="ECO:0000313" key="5">
    <source>
        <dbReference type="Proteomes" id="UP000008922"/>
    </source>
</evidence>
<dbReference type="NCBIfam" id="TIGR04502">
    <property type="entry name" value="microcomp_EutL"/>
    <property type="match status" value="1"/>
</dbReference>
<dbReference type="InterPro" id="IPR009193">
    <property type="entry name" value="EutL_PduB"/>
</dbReference>
<evidence type="ECO:0000313" key="4">
    <source>
        <dbReference type="EMBL" id="BAJ62755.1"/>
    </source>
</evidence>